<feature type="non-terminal residue" evidence="1">
    <location>
        <position position="124"/>
    </location>
</feature>
<proteinExistence type="predicted"/>
<evidence type="ECO:0000313" key="1">
    <source>
        <dbReference type="EMBL" id="KAK8786801.1"/>
    </source>
</evidence>
<gene>
    <name evidence="1" type="ORF">V5799_023423</name>
</gene>
<sequence length="124" mass="13254">MLSSNECSQVDHGSLHVARLHPLWSLQHGSCLLVKVNFAKLVPERLLPACTCGGGWHSLGSRCRPLVYESKNITAGLLHSCAVSWGLTALPAHPDLGKTSMTFPHHVFPGALLCMSAQVSLSSS</sequence>
<keyword evidence="2" id="KW-1185">Reference proteome</keyword>
<dbReference type="AlphaFoldDB" id="A0AAQ4FJD2"/>
<accession>A0AAQ4FJD2</accession>
<reference evidence="1 2" key="1">
    <citation type="journal article" date="2023" name="Arcadia Sci">
        <title>De novo assembly of a long-read Amblyomma americanum tick genome.</title>
        <authorList>
            <person name="Chou S."/>
            <person name="Poskanzer K.E."/>
            <person name="Rollins M."/>
            <person name="Thuy-Boun P.S."/>
        </authorList>
    </citation>
    <scope>NUCLEOTIDE SEQUENCE [LARGE SCALE GENOMIC DNA]</scope>
    <source>
        <strain evidence="1">F_SG_1</strain>
        <tissue evidence="1">Salivary glands</tissue>
    </source>
</reference>
<name>A0AAQ4FJD2_AMBAM</name>
<protein>
    <submittedName>
        <fullName evidence="1">Uncharacterized protein</fullName>
    </submittedName>
</protein>
<dbReference type="EMBL" id="JARKHS020002380">
    <property type="protein sequence ID" value="KAK8786801.1"/>
    <property type="molecule type" value="Genomic_DNA"/>
</dbReference>
<dbReference type="Proteomes" id="UP001321473">
    <property type="component" value="Unassembled WGS sequence"/>
</dbReference>
<comment type="caution">
    <text evidence="1">The sequence shown here is derived from an EMBL/GenBank/DDBJ whole genome shotgun (WGS) entry which is preliminary data.</text>
</comment>
<organism evidence="1 2">
    <name type="scientific">Amblyomma americanum</name>
    <name type="common">Lone star tick</name>
    <dbReference type="NCBI Taxonomy" id="6943"/>
    <lineage>
        <taxon>Eukaryota</taxon>
        <taxon>Metazoa</taxon>
        <taxon>Ecdysozoa</taxon>
        <taxon>Arthropoda</taxon>
        <taxon>Chelicerata</taxon>
        <taxon>Arachnida</taxon>
        <taxon>Acari</taxon>
        <taxon>Parasitiformes</taxon>
        <taxon>Ixodida</taxon>
        <taxon>Ixodoidea</taxon>
        <taxon>Ixodidae</taxon>
        <taxon>Amblyomminae</taxon>
        <taxon>Amblyomma</taxon>
    </lineage>
</organism>
<evidence type="ECO:0000313" key="2">
    <source>
        <dbReference type="Proteomes" id="UP001321473"/>
    </source>
</evidence>